<dbReference type="Proteomes" id="UP000692954">
    <property type="component" value="Unassembled WGS sequence"/>
</dbReference>
<gene>
    <name evidence="1" type="ORF">PSON_ATCC_30995.1.T0540296</name>
</gene>
<protein>
    <submittedName>
        <fullName evidence="1">Uncharacterized protein</fullName>
    </submittedName>
</protein>
<comment type="caution">
    <text evidence="1">The sequence shown here is derived from an EMBL/GenBank/DDBJ whole genome shotgun (WGS) entry which is preliminary data.</text>
</comment>
<reference evidence="1" key="1">
    <citation type="submission" date="2021-01" db="EMBL/GenBank/DDBJ databases">
        <authorList>
            <consortium name="Genoscope - CEA"/>
            <person name="William W."/>
        </authorList>
    </citation>
    <scope>NUCLEOTIDE SEQUENCE</scope>
</reference>
<keyword evidence="2" id="KW-1185">Reference proteome</keyword>
<evidence type="ECO:0000313" key="2">
    <source>
        <dbReference type="Proteomes" id="UP000692954"/>
    </source>
</evidence>
<proteinExistence type="predicted"/>
<dbReference type="AlphaFoldDB" id="A0A8S1NC97"/>
<organism evidence="1 2">
    <name type="scientific">Paramecium sonneborni</name>
    <dbReference type="NCBI Taxonomy" id="65129"/>
    <lineage>
        <taxon>Eukaryota</taxon>
        <taxon>Sar</taxon>
        <taxon>Alveolata</taxon>
        <taxon>Ciliophora</taxon>
        <taxon>Intramacronucleata</taxon>
        <taxon>Oligohymenophorea</taxon>
        <taxon>Peniculida</taxon>
        <taxon>Parameciidae</taxon>
        <taxon>Paramecium</taxon>
    </lineage>
</organism>
<dbReference type="EMBL" id="CAJJDN010000054">
    <property type="protein sequence ID" value="CAD8089762.1"/>
    <property type="molecule type" value="Genomic_DNA"/>
</dbReference>
<sequence>MYYAPTRPIEIEKFPKGYIKPTGQNLEFLQRQPEDNRKIQDYYGKAQDLVVHSERPQYNETANRNKDQEQQQFLLGRQQENTLKDYQNNRSNTNILSGTSAQRFESAPFNTIFTNDNVYNVVGVPEVIAQSLVQPLEPRRGIQSLRGTQRGYIHDYRGFAQVFQEPNFYVKDSRDVGQQGFGWVHPEYRSMTPPGILNEQRSGIPEAIFHKRNQWREGRRDFGYRVFPIRDYQKMSRLVDYGGAPIILNERNIFPQDYGGAAYLNSERLRYEPQFDYEMHRDPRAVPIPDYYVPEYGRNSGIWREREFKDGMNQGNQKDWVYPSSYGKIGQQMQREGIQDYQSQEGRRY</sequence>
<evidence type="ECO:0000313" key="1">
    <source>
        <dbReference type="EMBL" id="CAD8089762.1"/>
    </source>
</evidence>
<name>A0A8S1NC97_9CILI</name>
<accession>A0A8S1NC97</accession>
<dbReference type="OrthoDB" id="292297at2759"/>